<proteinExistence type="predicted"/>
<dbReference type="Proteomes" id="UP000000707">
    <property type="component" value="Unassembled WGS sequence"/>
</dbReference>
<name>G3B8D1_CANTC</name>
<dbReference type="eggNOG" id="ENOG502SY6D">
    <property type="taxonomic scope" value="Eukaryota"/>
</dbReference>
<evidence type="ECO:0000313" key="1">
    <source>
        <dbReference type="EMBL" id="EGV62368.1"/>
    </source>
</evidence>
<evidence type="ECO:0008006" key="3">
    <source>
        <dbReference type="Google" id="ProtNLM"/>
    </source>
</evidence>
<dbReference type="RefSeq" id="XP_006688538.1">
    <property type="nucleotide sequence ID" value="XM_006688475.1"/>
</dbReference>
<protein>
    <recommendedName>
        <fullName evidence="3">Armadillo-like helical domain-containing protein</fullName>
    </recommendedName>
</protein>
<dbReference type="EMBL" id="GL996527">
    <property type="protein sequence ID" value="EGV62368.1"/>
    <property type="molecule type" value="Genomic_DNA"/>
</dbReference>
<gene>
    <name evidence="1" type="ORF">CANTEDRAFT_115828</name>
</gene>
<dbReference type="OrthoDB" id="2012278at2759"/>
<keyword evidence="2" id="KW-1185">Reference proteome</keyword>
<dbReference type="KEGG" id="cten:18248041"/>
<dbReference type="GeneID" id="18248041"/>
<evidence type="ECO:0000313" key="2">
    <source>
        <dbReference type="Proteomes" id="UP000000707"/>
    </source>
</evidence>
<dbReference type="AlphaFoldDB" id="G3B8D1"/>
<organism evidence="2">
    <name type="scientific">Candida tenuis (strain ATCC 10573 / BCRC 21748 / CBS 615 / JCM 9827 / NBRC 10315 / NRRL Y-1498 / VKM Y-70)</name>
    <name type="common">Yeast</name>
    <name type="synonym">Yamadazyma tenuis</name>
    <dbReference type="NCBI Taxonomy" id="590646"/>
    <lineage>
        <taxon>Eukaryota</taxon>
        <taxon>Fungi</taxon>
        <taxon>Dikarya</taxon>
        <taxon>Ascomycota</taxon>
        <taxon>Saccharomycotina</taxon>
        <taxon>Pichiomycetes</taxon>
        <taxon>Debaryomycetaceae</taxon>
        <taxon>Yamadazyma</taxon>
    </lineage>
</organism>
<sequence length="640" mass="74499">MNQQTIQLYGQIFINDSSKIPDFYKTFYSTLVHFESLKSTLVANLSATHLDSDADVNQQLISLFNHGIAIFKEVSQYTPTPLSTSNGMSRDHLEEDDITNIKPKPMPLLLNAVFNDMDDELRFELIANVLRILRVILSSVVECHKQSELVVTDRIDYSLLFRMVYWFLERLVPNLDLEKVNQTLLVIMKEIVYLVYDYMVVITVQNTDMLNEFRRSNYADLLNQILIKTHPNFANNILDTRPTVSLSTKTQIRVFVSLGILNNDNQVQINYSDEDKFAAFLNQFEPLLQYSIKVCYDYNNDLTNHQIMNASFFNWMTANLLNFSNEYLNDSYIRNIYINNDDIESLLNIRIKQYHNFGHDYFESLEFFPISLYINGFCNQVGFLEKFLETDAAASWLCLASYVLTYQFKSKKSVLATRLVLHMYDKFLKSPNILSVTINEFKWKLCHQRAPILPFNKANNKHKPWVSYMLDNLVILLRFNLNRKLNVPNFVNAIKLITLIVLTHVDENYHYEDLFKSMVNLLNFNETHLNSREIRTELLQSFEIALGMSIRSHLVYHVLLMFDKFEPLSLEGLPNLTHLKTFIMSKFDIKGDDPSKIKLLDSDFESPELQQTIKQFGPVAKTSTLVPKVKIGLNDIIVNL</sequence>
<dbReference type="HOGENOM" id="CLU_363686_0_0_1"/>
<reference evidence="1 2" key="1">
    <citation type="journal article" date="2011" name="Proc. Natl. Acad. Sci. U.S.A.">
        <title>Comparative genomics of xylose-fermenting fungi for enhanced biofuel production.</title>
        <authorList>
            <person name="Wohlbach D.J."/>
            <person name="Kuo A."/>
            <person name="Sato T.K."/>
            <person name="Potts K.M."/>
            <person name="Salamov A.A."/>
            <person name="LaButti K.M."/>
            <person name="Sun H."/>
            <person name="Clum A."/>
            <person name="Pangilinan J.L."/>
            <person name="Lindquist E.A."/>
            <person name="Lucas S."/>
            <person name="Lapidus A."/>
            <person name="Jin M."/>
            <person name="Gunawan C."/>
            <person name="Balan V."/>
            <person name="Dale B.E."/>
            <person name="Jeffries T.W."/>
            <person name="Zinkel R."/>
            <person name="Barry K.W."/>
            <person name="Grigoriev I.V."/>
            <person name="Gasch A.P."/>
        </authorList>
    </citation>
    <scope>NUCLEOTIDE SEQUENCE [LARGE SCALE GENOMIC DNA]</scope>
    <source>
        <strain evidence="2">ATCC 10573 / BCRC 21748 / CBS 615 / JCM 9827 / NBRC 10315 / NRRL Y-1498 / VKM Y-70</strain>
    </source>
</reference>
<accession>G3B8D1</accession>